<reference evidence="8" key="3">
    <citation type="submission" date="2025-09" db="UniProtKB">
        <authorList>
            <consortium name="Ensembl"/>
        </authorList>
    </citation>
    <scope>IDENTIFICATION</scope>
</reference>
<protein>
    <recommendedName>
        <fullName evidence="3">Putative monooxygenase p33MONOX</fullName>
    </recommendedName>
</protein>
<evidence type="ECO:0000313" key="8">
    <source>
        <dbReference type="Ensembl" id="ENSACLP00000054740.1"/>
    </source>
</evidence>
<feature type="compositionally biased region" description="Basic and acidic residues" evidence="7">
    <location>
        <begin position="1"/>
        <end position="14"/>
    </location>
</feature>
<sequence length="152" mass="17238">MDKVKETEVKDGLQHRHHPPQVAPLPLPLTSPPRISPYSSPGLHCRHWFHLHPAPLFAAPETHSPNPSADMGNEGGRERWNFFMLRSVVQKSFRARVSGGLLRISAGQNRIAACRNPQPWMVEISDTEAKWQTSWPHKLKPWDMNVLTPSGF</sequence>
<keyword evidence="4" id="KW-0963">Cytoplasm</keyword>
<proteinExistence type="inferred from homology"/>
<evidence type="ECO:0000256" key="7">
    <source>
        <dbReference type="SAM" id="MobiDB-lite"/>
    </source>
</evidence>
<dbReference type="Proteomes" id="UP000265100">
    <property type="component" value="Chromosome 23"/>
</dbReference>
<comment type="subcellular location">
    <subcellularLocation>
        <location evidence="1">Cytoplasm</location>
    </subcellularLocation>
</comment>
<evidence type="ECO:0000256" key="5">
    <source>
        <dbReference type="ARBA" id="ARBA00022857"/>
    </source>
</evidence>
<dbReference type="AlphaFoldDB" id="A0AAX7TEJ4"/>
<keyword evidence="5" id="KW-0521">NADP</keyword>
<dbReference type="PANTHER" id="PTHR28342">
    <property type="entry name" value="MONOOXYGENASE P33MONOX-RELATED"/>
    <property type="match status" value="1"/>
</dbReference>
<evidence type="ECO:0000256" key="6">
    <source>
        <dbReference type="ARBA" id="ARBA00023002"/>
    </source>
</evidence>
<dbReference type="GO" id="GO:0016491">
    <property type="term" value="F:oxidoreductase activity"/>
    <property type="evidence" value="ECO:0007669"/>
    <property type="project" value="UniProtKB-KW"/>
</dbReference>
<keyword evidence="9" id="KW-1185">Reference proteome</keyword>
<name>A0AAX7TEJ4_ASTCA</name>
<evidence type="ECO:0000313" key="9">
    <source>
        <dbReference type="Proteomes" id="UP000265100"/>
    </source>
</evidence>
<comment type="similarity">
    <text evidence="2">Belongs to the P33MONOX family.</text>
</comment>
<organism evidence="8 9">
    <name type="scientific">Astatotilapia calliptera</name>
    <name type="common">Eastern happy</name>
    <name type="synonym">Chromis callipterus</name>
    <dbReference type="NCBI Taxonomy" id="8154"/>
    <lineage>
        <taxon>Eukaryota</taxon>
        <taxon>Metazoa</taxon>
        <taxon>Chordata</taxon>
        <taxon>Craniata</taxon>
        <taxon>Vertebrata</taxon>
        <taxon>Euteleostomi</taxon>
        <taxon>Actinopterygii</taxon>
        <taxon>Neopterygii</taxon>
        <taxon>Teleostei</taxon>
        <taxon>Neoteleostei</taxon>
        <taxon>Acanthomorphata</taxon>
        <taxon>Ovalentaria</taxon>
        <taxon>Cichlomorphae</taxon>
        <taxon>Cichliformes</taxon>
        <taxon>Cichlidae</taxon>
        <taxon>African cichlids</taxon>
        <taxon>Pseudocrenilabrinae</taxon>
        <taxon>Haplochromini</taxon>
        <taxon>Astatotilapia</taxon>
    </lineage>
</organism>
<dbReference type="Pfam" id="PF15302">
    <property type="entry name" value="P33MONOX"/>
    <property type="match status" value="2"/>
</dbReference>
<keyword evidence="6" id="KW-0560">Oxidoreductase</keyword>
<accession>A0AAX7TEJ4</accession>
<reference evidence="8" key="2">
    <citation type="submission" date="2025-08" db="UniProtKB">
        <authorList>
            <consortium name="Ensembl"/>
        </authorList>
    </citation>
    <scope>IDENTIFICATION</scope>
</reference>
<evidence type="ECO:0000256" key="1">
    <source>
        <dbReference type="ARBA" id="ARBA00004496"/>
    </source>
</evidence>
<reference evidence="8" key="1">
    <citation type="submission" date="2018-05" db="EMBL/GenBank/DDBJ databases">
        <authorList>
            <person name="Datahose"/>
        </authorList>
    </citation>
    <scope>NUCLEOTIDE SEQUENCE</scope>
</reference>
<feature type="region of interest" description="Disordered" evidence="7">
    <location>
        <begin position="1"/>
        <end position="29"/>
    </location>
</feature>
<dbReference type="GO" id="GO:0005737">
    <property type="term" value="C:cytoplasm"/>
    <property type="evidence" value="ECO:0007669"/>
    <property type="project" value="UniProtKB-SubCell"/>
</dbReference>
<dbReference type="GeneTree" id="ENSGT00940000174372"/>
<dbReference type="PANTHER" id="PTHR28342:SF1">
    <property type="entry name" value="MONOOXYGENASE P33MONOX-RELATED"/>
    <property type="match status" value="1"/>
</dbReference>
<evidence type="ECO:0000256" key="4">
    <source>
        <dbReference type="ARBA" id="ARBA00022490"/>
    </source>
</evidence>
<dbReference type="InterPro" id="IPR026759">
    <property type="entry name" value="P33MONOX"/>
</dbReference>
<dbReference type="Ensembl" id="ENSACLT00000095199.1">
    <property type="protein sequence ID" value="ENSACLP00000054740.1"/>
    <property type="gene ID" value="ENSACLG00000032934.1"/>
</dbReference>
<evidence type="ECO:0000256" key="3">
    <source>
        <dbReference type="ARBA" id="ARBA00016432"/>
    </source>
</evidence>
<evidence type="ECO:0000256" key="2">
    <source>
        <dbReference type="ARBA" id="ARBA00008758"/>
    </source>
</evidence>